<dbReference type="GO" id="GO:0016020">
    <property type="term" value="C:membrane"/>
    <property type="evidence" value="ECO:0007669"/>
    <property type="project" value="InterPro"/>
</dbReference>
<reference evidence="4 5" key="1">
    <citation type="submission" date="2018-10" db="EMBL/GenBank/DDBJ databases">
        <title>The genome of Lysobacter enzymogenes OH11.</title>
        <authorList>
            <person name="Liu F."/>
            <person name="Zhao Y."/>
            <person name="Qian G."/>
            <person name="Chen Y."/>
            <person name="Xu H."/>
        </authorList>
    </citation>
    <scope>NUCLEOTIDE SEQUENCE [LARGE SCALE GENOMIC DNA]</scope>
    <source>
        <strain evidence="4 5">OH11</strain>
    </source>
</reference>
<dbReference type="GO" id="GO:0000155">
    <property type="term" value="F:phosphorelay sensor kinase activity"/>
    <property type="evidence" value="ECO:0007669"/>
    <property type="project" value="InterPro"/>
</dbReference>
<keyword evidence="2" id="KW-1133">Transmembrane helix</keyword>
<keyword evidence="2" id="KW-0812">Transmembrane</keyword>
<feature type="transmembrane region" description="Helical" evidence="2">
    <location>
        <begin position="76"/>
        <end position="99"/>
    </location>
</feature>
<evidence type="ECO:0000259" key="3">
    <source>
        <dbReference type="Pfam" id="PF06580"/>
    </source>
</evidence>
<feature type="transmembrane region" description="Helical" evidence="2">
    <location>
        <begin position="36"/>
        <end position="55"/>
    </location>
</feature>
<sequence>MMRTPNRSVLFDALFWAGYCAFGLSMAAAFTSISSGSVTITVALTLELWAVGAILRSIARRRHWFELGPMRLALRLLGAVLLGALLAQLLLVPPLWLAAKWNWIWLGKDNTAGFAAPLLVAYWAQTALMLGLWAALWSWTVAMRRYREGEIARLNAESLRHASELDALRARLNPHFVFNALNNLRALINEDTERARELVTRLSSTLRHALDHSQRENVSVAEELGVVDDYLAVEAVHYEGRLRIAREIDPAALEQRLPPMALQLLVENAIKHGIARTPGGGELSLRVRGGAGVLRIEVGNPGRIEAESVRRGVGLAYLRTRLAHAAPPGRFELRQHGARVLAQLEVPQWQNPPSESRQ</sequence>
<feature type="transmembrane region" description="Helical" evidence="2">
    <location>
        <begin position="119"/>
        <end position="139"/>
    </location>
</feature>
<dbReference type="InterPro" id="IPR050640">
    <property type="entry name" value="Bact_2-comp_sensor_kinase"/>
</dbReference>
<evidence type="ECO:0000256" key="1">
    <source>
        <dbReference type="SAM" id="Coils"/>
    </source>
</evidence>
<dbReference type="PANTHER" id="PTHR34220:SF7">
    <property type="entry name" value="SENSOR HISTIDINE KINASE YPDA"/>
    <property type="match status" value="1"/>
</dbReference>
<dbReference type="InterPro" id="IPR036890">
    <property type="entry name" value="HATPase_C_sf"/>
</dbReference>
<organism evidence="4 5">
    <name type="scientific">Lysobacter enzymogenes</name>
    <dbReference type="NCBI Taxonomy" id="69"/>
    <lineage>
        <taxon>Bacteria</taxon>
        <taxon>Pseudomonadati</taxon>
        <taxon>Pseudomonadota</taxon>
        <taxon>Gammaproteobacteria</taxon>
        <taxon>Lysobacterales</taxon>
        <taxon>Lysobacteraceae</taxon>
        <taxon>Lysobacter</taxon>
    </lineage>
</organism>
<dbReference type="PANTHER" id="PTHR34220">
    <property type="entry name" value="SENSOR HISTIDINE KINASE YPDA"/>
    <property type="match status" value="1"/>
</dbReference>
<dbReference type="InterPro" id="IPR010559">
    <property type="entry name" value="Sig_transdc_His_kin_internal"/>
</dbReference>
<dbReference type="Gene3D" id="3.30.565.10">
    <property type="entry name" value="Histidine kinase-like ATPase, C-terminal domain"/>
    <property type="match status" value="1"/>
</dbReference>
<dbReference type="SUPFAM" id="SSF55874">
    <property type="entry name" value="ATPase domain of HSP90 chaperone/DNA topoisomerase II/histidine kinase"/>
    <property type="match status" value="1"/>
</dbReference>
<keyword evidence="2" id="KW-0472">Membrane</keyword>
<dbReference type="Proteomes" id="UP000275910">
    <property type="component" value="Unassembled WGS sequence"/>
</dbReference>
<protein>
    <recommendedName>
        <fullName evidence="3">Signal transduction histidine kinase internal region domain-containing protein</fullName>
    </recommendedName>
</protein>
<evidence type="ECO:0000256" key="2">
    <source>
        <dbReference type="SAM" id="Phobius"/>
    </source>
</evidence>
<accession>A0A3N2RBI8</accession>
<feature type="coiled-coil region" evidence="1">
    <location>
        <begin position="151"/>
        <end position="201"/>
    </location>
</feature>
<dbReference type="RefSeq" id="WP_123649421.1">
    <property type="nucleotide sequence ID" value="NZ_RCTY01000055.1"/>
</dbReference>
<dbReference type="EMBL" id="RCTY01000055">
    <property type="protein sequence ID" value="ROU04771.1"/>
    <property type="molecule type" value="Genomic_DNA"/>
</dbReference>
<comment type="caution">
    <text evidence="4">The sequence shown here is derived from an EMBL/GenBank/DDBJ whole genome shotgun (WGS) entry which is preliminary data.</text>
</comment>
<evidence type="ECO:0000313" key="4">
    <source>
        <dbReference type="EMBL" id="ROU04771.1"/>
    </source>
</evidence>
<feature type="domain" description="Signal transduction histidine kinase internal region" evidence="3">
    <location>
        <begin position="163"/>
        <end position="242"/>
    </location>
</feature>
<evidence type="ECO:0000313" key="5">
    <source>
        <dbReference type="Proteomes" id="UP000275910"/>
    </source>
</evidence>
<name>A0A3N2RBI8_LYSEN</name>
<dbReference type="Pfam" id="PF06580">
    <property type="entry name" value="His_kinase"/>
    <property type="match status" value="1"/>
</dbReference>
<keyword evidence="1" id="KW-0175">Coiled coil</keyword>
<feature type="transmembrane region" description="Helical" evidence="2">
    <location>
        <begin position="9"/>
        <end position="30"/>
    </location>
</feature>
<dbReference type="AlphaFoldDB" id="A0A3N2RBI8"/>
<gene>
    <name evidence="4" type="ORF">D9T17_21855</name>
</gene>
<proteinExistence type="predicted"/>